<proteinExistence type="inferred from homology"/>
<dbReference type="InterPro" id="IPR019760">
    <property type="entry name" value="DNA-dir_DNA_pol_A_CS"/>
</dbReference>
<dbReference type="FunFam" id="1.10.150.20:FF:000002">
    <property type="entry name" value="DNA polymerase I"/>
    <property type="match status" value="1"/>
</dbReference>
<dbReference type="Gene3D" id="3.30.70.370">
    <property type="match status" value="1"/>
</dbReference>
<feature type="domain" description="DNA-directed DNA polymerase family A palm" evidence="9">
    <location>
        <begin position="357"/>
        <end position="567"/>
    </location>
</feature>
<dbReference type="SMART" id="SM00474">
    <property type="entry name" value="35EXOc"/>
    <property type="match status" value="1"/>
</dbReference>
<comment type="similarity">
    <text evidence="1">Belongs to the DNA polymerase type-A family.</text>
</comment>
<evidence type="ECO:0000256" key="5">
    <source>
        <dbReference type="ARBA" id="ARBA00022695"/>
    </source>
</evidence>
<dbReference type="InterPro" id="IPR001098">
    <property type="entry name" value="DNA-dir_DNA_pol_A_palm_dom"/>
</dbReference>
<evidence type="ECO:0000313" key="11">
    <source>
        <dbReference type="Proteomes" id="UP000231098"/>
    </source>
</evidence>
<evidence type="ECO:0000256" key="7">
    <source>
        <dbReference type="ARBA" id="ARBA00049244"/>
    </source>
</evidence>
<dbReference type="InterPro" id="IPR002298">
    <property type="entry name" value="DNA_polymerase_A"/>
</dbReference>
<evidence type="ECO:0000313" key="10">
    <source>
        <dbReference type="EMBL" id="PIS21614.1"/>
    </source>
</evidence>
<evidence type="ECO:0000256" key="1">
    <source>
        <dbReference type="ARBA" id="ARBA00007705"/>
    </source>
</evidence>
<dbReference type="CDD" id="cd06142">
    <property type="entry name" value="RNaseD_exo"/>
    <property type="match status" value="1"/>
</dbReference>
<protein>
    <recommendedName>
        <fullName evidence="3">DNA polymerase I</fullName>
        <ecNumber evidence="2">2.7.7.7</ecNumber>
    </recommendedName>
</protein>
<organism evidence="10 11">
    <name type="scientific">candidate division WWE3 bacterium CG08_land_8_20_14_0_20_41_15</name>
    <dbReference type="NCBI Taxonomy" id="1975086"/>
    <lineage>
        <taxon>Bacteria</taxon>
        <taxon>Katanobacteria</taxon>
    </lineage>
</organism>
<dbReference type="PANTHER" id="PTHR10133">
    <property type="entry name" value="DNA POLYMERASE I"/>
    <property type="match status" value="1"/>
</dbReference>
<dbReference type="EMBL" id="PEYV01000029">
    <property type="protein sequence ID" value="PIS21614.1"/>
    <property type="molecule type" value="Genomic_DNA"/>
</dbReference>
<dbReference type="PRINTS" id="PR00868">
    <property type="entry name" value="DNAPOLI"/>
</dbReference>
<evidence type="ECO:0000259" key="9">
    <source>
        <dbReference type="SMART" id="SM00482"/>
    </source>
</evidence>
<dbReference type="Gene3D" id="1.10.150.20">
    <property type="entry name" value="5' to 3' exonuclease, C-terminal subdomain"/>
    <property type="match status" value="1"/>
</dbReference>
<dbReference type="Pfam" id="PF00476">
    <property type="entry name" value="DNA_pol_A"/>
    <property type="match status" value="1"/>
</dbReference>
<keyword evidence="6" id="KW-0239">DNA-directed DNA polymerase</keyword>
<evidence type="ECO:0000256" key="4">
    <source>
        <dbReference type="ARBA" id="ARBA00022679"/>
    </source>
</evidence>
<dbReference type="Gene3D" id="3.30.420.10">
    <property type="entry name" value="Ribonuclease H-like superfamily/Ribonuclease H"/>
    <property type="match status" value="1"/>
</dbReference>
<evidence type="ECO:0000256" key="3">
    <source>
        <dbReference type="ARBA" id="ARBA00020311"/>
    </source>
</evidence>
<dbReference type="PANTHER" id="PTHR10133:SF62">
    <property type="entry name" value="DNA POLYMERASE THETA"/>
    <property type="match status" value="1"/>
</dbReference>
<evidence type="ECO:0000256" key="6">
    <source>
        <dbReference type="ARBA" id="ARBA00022932"/>
    </source>
</evidence>
<dbReference type="GO" id="GO:0006261">
    <property type="term" value="P:DNA-templated DNA replication"/>
    <property type="evidence" value="ECO:0007669"/>
    <property type="project" value="InterPro"/>
</dbReference>
<dbReference type="GO" id="GO:0003677">
    <property type="term" value="F:DNA binding"/>
    <property type="evidence" value="ECO:0007669"/>
    <property type="project" value="InterPro"/>
</dbReference>
<gene>
    <name evidence="10" type="ORF">COT51_01740</name>
</gene>
<dbReference type="AlphaFoldDB" id="A0A2H0X9L6"/>
<dbReference type="InterPro" id="IPR043502">
    <property type="entry name" value="DNA/RNA_pol_sf"/>
</dbReference>
<dbReference type="SMART" id="SM00482">
    <property type="entry name" value="POLAc"/>
    <property type="match status" value="1"/>
</dbReference>
<reference evidence="11" key="1">
    <citation type="submission" date="2017-09" db="EMBL/GenBank/DDBJ databases">
        <title>Depth-based differentiation of microbial function through sediment-hosted aquifers and enrichment of novel symbionts in the deep terrestrial subsurface.</title>
        <authorList>
            <person name="Probst A.J."/>
            <person name="Ladd B."/>
            <person name="Jarett J.K."/>
            <person name="Geller-Mcgrath D.E."/>
            <person name="Sieber C.M.K."/>
            <person name="Emerson J.B."/>
            <person name="Anantharaman K."/>
            <person name="Thomas B.C."/>
            <person name="Malmstrom R."/>
            <person name="Stieglmeier M."/>
            <person name="Klingl A."/>
            <person name="Woyke T."/>
            <person name="Ryan C.M."/>
            <person name="Banfield J.F."/>
        </authorList>
    </citation>
    <scope>NUCLEOTIDE SEQUENCE [LARGE SCALE GENOMIC DNA]</scope>
</reference>
<dbReference type="PROSITE" id="PS00447">
    <property type="entry name" value="DNA_POLYMERASE_A"/>
    <property type="match status" value="1"/>
</dbReference>
<feature type="domain" description="3'-5' exonuclease" evidence="8">
    <location>
        <begin position="15"/>
        <end position="189"/>
    </location>
</feature>
<dbReference type="InterPro" id="IPR002562">
    <property type="entry name" value="3'-5'_exonuclease_dom"/>
</dbReference>
<dbReference type="Pfam" id="PF01612">
    <property type="entry name" value="DNA_pol_A_exo1"/>
    <property type="match status" value="1"/>
</dbReference>
<dbReference type="GO" id="GO:0008408">
    <property type="term" value="F:3'-5' exonuclease activity"/>
    <property type="evidence" value="ECO:0007669"/>
    <property type="project" value="InterPro"/>
</dbReference>
<evidence type="ECO:0000259" key="8">
    <source>
        <dbReference type="SMART" id="SM00474"/>
    </source>
</evidence>
<accession>A0A2H0X9L6</accession>
<comment type="caution">
    <text evidence="10">The sequence shown here is derived from an EMBL/GenBank/DDBJ whole genome shotgun (WGS) entry which is preliminary data.</text>
</comment>
<dbReference type="GO" id="GO:0006302">
    <property type="term" value="P:double-strand break repair"/>
    <property type="evidence" value="ECO:0007669"/>
    <property type="project" value="TreeGrafter"/>
</dbReference>
<dbReference type="InterPro" id="IPR036397">
    <property type="entry name" value="RNaseH_sf"/>
</dbReference>
<dbReference type="SUPFAM" id="SSF53098">
    <property type="entry name" value="Ribonuclease H-like"/>
    <property type="match status" value="1"/>
</dbReference>
<dbReference type="SUPFAM" id="SSF56672">
    <property type="entry name" value="DNA/RNA polymerases"/>
    <property type="match status" value="1"/>
</dbReference>
<name>A0A2H0X9L6_UNCKA</name>
<sequence>MAETDFKIDLNNPNFEYIDSEKRLLEVLEIVEKEKMLAVDSEGTGLDPYLTRVLFVQIGTRDKAYVIDARKVDCQKLKGLLENKNILKILQNAKFDYEVLKVKYDIEIQNMFDTMLAERIVTAGMERGNSSLLAIANNRLGITLDKDYESYEWDKLGEKGNPTERQLKYAAGDVLILFPIFDQQYAQIKKEGLLETAKLEFRLIQPVADMEITGAYIDVSKWRENLREQEIKRNELTKKIQDEIRPLYKNTQFDLFGEQVDVINLNSQPQLLELLNDKLGLDAPSTGEEILSKLNHPIAKMLLEYRGYQKMISAFGENLLSKIHKVTGRIHPDFIQIGADSGRFACSNPNLQQIPRESTFRSCFMAFPGNKLVTADYSQIELRVMGEYSQDPELMKAYLSGQDLHTMTASLMYGIPITKVRKTVERQAAKTINFGLMYGRGANSLADQLGVSVDEARNLMDKYFNTFKKVKKWLDTVAKETVKKGYSVTLVGRKRWFRVPDPSDPMYDRLISHIERQGKNTPIQGSSADMTKFALIYIYDRIKKEGLKAHLILTVHDEVVLEVAEADAEKARVAVEEEMKRAGKQILKTVPVECAVEVADLWQH</sequence>
<dbReference type="InterPro" id="IPR012337">
    <property type="entry name" value="RNaseH-like_sf"/>
</dbReference>
<comment type="catalytic activity">
    <reaction evidence="7">
        <text>DNA(n) + a 2'-deoxyribonucleoside 5'-triphosphate = DNA(n+1) + diphosphate</text>
        <dbReference type="Rhea" id="RHEA:22508"/>
        <dbReference type="Rhea" id="RHEA-COMP:17339"/>
        <dbReference type="Rhea" id="RHEA-COMP:17340"/>
        <dbReference type="ChEBI" id="CHEBI:33019"/>
        <dbReference type="ChEBI" id="CHEBI:61560"/>
        <dbReference type="ChEBI" id="CHEBI:173112"/>
        <dbReference type="EC" id="2.7.7.7"/>
    </reaction>
</comment>
<keyword evidence="4" id="KW-0808">Transferase</keyword>
<dbReference type="Gene3D" id="1.20.1060.10">
    <property type="entry name" value="Taq DNA Polymerase, Chain T, domain 4"/>
    <property type="match status" value="1"/>
</dbReference>
<evidence type="ECO:0000256" key="2">
    <source>
        <dbReference type="ARBA" id="ARBA00012417"/>
    </source>
</evidence>
<dbReference type="GO" id="GO:0003887">
    <property type="term" value="F:DNA-directed DNA polymerase activity"/>
    <property type="evidence" value="ECO:0007669"/>
    <property type="project" value="UniProtKB-KW"/>
</dbReference>
<dbReference type="EC" id="2.7.7.7" evidence="2"/>
<keyword evidence="5" id="KW-0548">Nucleotidyltransferase</keyword>
<dbReference type="Proteomes" id="UP000231098">
    <property type="component" value="Unassembled WGS sequence"/>
</dbReference>